<reference evidence="2" key="2">
    <citation type="submission" date="2022-02" db="EMBL/GenBank/DDBJ databases">
        <authorList>
            <person name="Elcheninov A.G."/>
            <person name="Sorokin D.Y."/>
            <person name="Kublanov I.V."/>
        </authorList>
    </citation>
    <scope>NUCLEOTIDE SEQUENCE</scope>
    <source>
        <strain evidence="2">AArc-St2</strain>
    </source>
</reference>
<sequence>MDERTTQQQAIELLQQLGLKEYEAKSFVALSRIPHGSAKDISEISAVPRTRVYDAIRVLETKGLVEIQHTSPQQFHAVSIEEATDTLRREYESRTDKLRETLSGIEPATPTEDSRVTHEVWSLSGAPAIASRTQQLITEGATELILVVGRRDSVTDELVVRLSDAADRGVSVVIGTTSTTVYEQLREQVPNAAVFRSTLEWLHGEDEDTEITRLLLVDKKTILISSSHVDVATGESREQAVFGRGFNNGLVVIIRRLMATGLRTGS</sequence>
<protein>
    <submittedName>
        <fullName evidence="2">TrmB family transcriptional regulator</fullName>
    </submittedName>
</protein>
<dbReference type="Gene3D" id="1.10.10.10">
    <property type="entry name" value="Winged helix-like DNA-binding domain superfamily/Winged helix DNA-binding domain"/>
    <property type="match status" value="1"/>
</dbReference>
<evidence type="ECO:0000313" key="3">
    <source>
        <dbReference type="Proteomes" id="UP001203207"/>
    </source>
</evidence>
<evidence type="ECO:0000313" key="2">
    <source>
        <dbReference type="EMBL" id="MCL9816864.1"/>
    </source>
</evidence>
<organism evidence="2 3">
    <name type="scientific">Natronocalculus amylovorans</name>
    <dbReference type="NCBI Taxonomy" id="2917812"/>
    <lineage>
        <taxon>Archaea</taxon>
        <taxon>Methanobacteriati</taxon>
        <taxon>Methanobacteriota</taxon>
        <taxon>Stenosarchaea group</taxon>
        <taxon>Halobacteria</taxon>
        <taxon>Halobacteriales</taxon>
        <taxon>Haloferacaceae</taxon>
        <taxon>Natronocalculus</taxon>
    </lineage>
</organism>
<dbReference type="PANTHER" id="PTHR34293">
    <property type="entry name" value="HTH-TYPE TRANSCRIPTIONAL REGULATOR TRMBL2"/>
    <property type="match status" value="1"/>
</dbReference>
<name>A0AAE3FWX6_9EURY</name>
<dbReference type="EMBL" id="JAKRVX010000002">
    <property type="protein sequence ID" value="MCL9816864.1"/>
    <property type="molecule type" value="Genomic_DNA"/>
</dbReference>
<accession>A0AAE3FWX6</accession>
<dbReference type="Pfam" id="PF01978">
    <property type="entry name" value="TrmB"/>
    <property type="match status" value="1"/>
</dbReference>
<dbReference type="InterPro" id="IPR002831">
    <property type="entry name" value="Tscrpt_reg_TrmB_N"/>
</dbReference>
<dbReference type="PANTHER" id="PTHR34293:SF1">
    <property type="entry name" value="HTH-TYPE TRANSCRIPTIONAL REGULATOR TRMBL2"/>
    <property type="match status" value="1"/>
</dbReference>
<gene>
    <name evidence="2" type="ORF">AArcSt2_07905</name>
</gene>
<feature type="domain" description="Transcription regulator TrmB N-terminal" evidence="1">
    <location>
        <begin position="14"/>
        <end position="81"/>
    </location>
</feature>
<dbReference type="RefSeq" id="WP_250583739.1">
    <property type="nucleotide sequence ID" value="NZ_JAKRVX010000002.1"/>
</dbReference>
<dbReference type="InterPro" id="IPR051797">
    <property type="entry name" value="TrmB-like"/>
</dbReference>
<proteinExistence type="predicted"/>
<comment type="caution">
    <text evidence="2">The sequence shown here is derived from an EMBL/GenBank/DDBJ whole genome shotgun (WGS) entry which is preliminary data.</text>
</comment>
<evidence type="ECO:0000259" key="1">
    <source>
        <dbReference type="Pfam" id="PF01978"/>
    </source>
</evidence>
<dbReference type="InterPro" id="IPR036390">
    <property type="entry name" value="WH_DNA-bd_sf"/>
</dbReference>
<dbReference type="SUPFAM" id="SSF46785">
    <property type="entry name" value="Winged helix' DNA-binding domain"/>
    <property type="match status" value="1"/>
</dbReference>
<dbReference type="Proteomes" id="UP001203207">
    <property type="component" value="Unassembled WGS sequence"/>
</dbReference>
<dbReference type="InterPro" id="IPR036388">
    <property type="entry name" value="WH-like_DNA-bd_sf"/>
</dbReference>
<keyword evidence="3" id="KW-1185">Reference proteome</keyword>
<dbReference type="AlphaFoldDB" id="A0AAE3FWX6"/>
<reference evidence="2" key="1">
    <citation type="journal article" date="2022" name="Syst. Appl. Microbiol.">
        <title>Natronocalculus amylovorans gen. nov., sp. nov., and Natranaeroarchaeum aerophilus sp. nov., dominant culturable amylolytic natronoarchaea from hypersaline soda lakes in southwestern Siberia.</title>
        <authorList>
            <person name="Sorokin D.Y."/>
            <person name="Elcheninov A.G."/>
            <person name="Khizhniak T.V."/>
            <person name="Koenen M."/>
            <person name="Bale N.J."/>
            <person name="Damste J.S.S."/>
            <person name="Kublanov I.V."/>
        </authorList>
    </citation>
    <scope>NUCLEOTIDE SEQUENCE</scope>
    <source>
        <strain evidence="2">AArc-St2</strain>
    </source>
</reference>